<protein>
    <recommendedName>
        <fullName evidence="2">Peptide deformylase</fullName>
        <shortName evidence="2">PDF</shortName>
        <ecNumber evidence="2">3.5.1.88</ecNumber>
    </recommendedName>
    <alternativeName>
        <fullName evidence="2">Polypeptide deformylase</fullName>
    </alternativeName>
</protein>
<keyword evidence="4" id="KW-1185">Reference proteome</keyword>
<dbReference type="InterPro" id="IPR036821">
    <property type="entry name" value="Peptide_deformylase_sf"/>
</dbReference>
<dbReference type="GO" id="GO:0046872">
    <property type="term" value="F:metal ion binding"/>
    <property type="evidence" value="ECO:0007669"/>
    <property type="project" value="UniProtKB-KW"/>
</dbReference>
<dbReference type="CDD" id="cd00487">
    <property type="entry name" value="Pep_deformylase"/>
    <property type="match status" value="1"/>
</dbReference>
<dbReference type="Proteomes" id="UP000593765">
    <property type="component" value="Chromosome"/>
</dbReference>
<dbReference type="SUPFAM" id="SSF56420">
    <property type="entry name" value="Peptide deformylase"/>
    <property type="match status" value="1"/>
</dbReference>
<comment type="cofactor">
    <cofactor evidence="2">
        <name>Fe(2+)</name>
        <dbReference type="ChEBI" id="CHEBI:29033"/>
    </cofactor>
    <text evidence="2">Binds 1 Fe(2+) ion.</text>
</comment>
<feature type="binding site" evidence="2">
    <location>
        <position position="92"/>
    </location>
    <ligand>
        <name>Fe cation</name>
        <dbReference type="ChEBI" id="CHEBI:24875"/>
    </ligand>
</feature>
<organism evidence="3 4">
    <name type="scientific">Humisphaera borealis</name>
    <dbReference type="NCBI Taxonomy" id="2807512"/>
    <lineage>
        <taxon>Bacteria</taxon>
        <taxon>Pseudomonadati</taxon>
        <taxon>Planctomycetota</taxon>
        <taxon>Phycisphaerae</taxon>
        <taxon>Tepidisphaerales</taxon>
        <taxon>Tepidisphaeraceae</taxon>
        <taxon>Humisphaera</taxon>
    </lineage>
</organism>
<dbReference type="RefSeq" id="WP_206294981.1">
    <property type="nucleotide sequence ID" value="NZ_CP063458.1"/>
</dbReference>
<name>A0A7M2X1P2_9BACT</name>
<dbReference type="HAMAP" id="MF_00163">
    <property type="entry name" value="Pep_deformylase"/>
    <property type="match status" value="1"/>
</dbReference>
<dbReference type="Gene3D" id="3.90.45.10">
    <property type="entry name" value="Peptide deformylase"/>
    <property type="match status" value="1"/>
</dbReference>
<feature type="binding site" evidence="2">
    <location>
        <position position="139"/>
    </location>
    <ligand>
        <name>Fe cation</name>
        <dbReference type="ChEBI" id="CHEBI:24875"/>
    </ligand>
</feature>
<dbReference type="PANTHER" id="PTHR10458">
    <property type="entry name" value="PEPTIDE DEFORMYLASE"/>
    <property type="match status" value="1"/>
</dbReference>
<feature type="active site" evidence="2">
    <location>
        <position position="136"/>
    </location>
</feature>
<evidence type="ECO:0000313" key="4">
    <source>
        <dbReference type="Proteomes" id="UP000593765"/>
    </source>
</evidence>
<comment type="catalytic activity">
    <reaction evidence="2">
        <text>N-terminal N-formyl-L-methionyl-[peptide] + H2O = N-terminal L-methionyl-[peptide] + formate</text>
        <dbReference type="Rhea" id="RHEA:24420"/>
        <dbReference type="Rhea" id="RHEA-COMP:10639"/>
        <dbReference type="Rhea" id="RHEA-COMP:10640"/>
        <dbReference type="ChEBI" id="CHEBI:15377"/>
        <dbReference type="ChEBI" id="CHEBI:15740"/>
        <dbReference type="ChEBI" id="CHEBI:49298"/>
        <dbReference type="ChEBI" id="CHEBI:64731"/>
        <dbReference type="EC" id="3.5.1.88"/>
    </reaction>
</comment>
<evidence type="ECO:0000313" key="3">
    <source>
        <dbReference type="EMBL" id="QOV91677.1"/>
    </source>
</evidence>
<proteinExistence type="inferred from homology"/>
<keyword evidence="2 3" id="KW-0378">Hydrolase</keyword>
<sequence length="172" mass="19726">MPDDLRVILYPDPRLKKKSVPVKVFDDNLRKTALRMLELMREHEGVGLAAPQVGLNIRLFVVNATGKPEDDKIYVNPVLSEADGDEEFEEGCLSLPDIKVAIRRPTERVKMTAQDLDGQPFEEIGEGFITRIWQHENDHLNGIMIIDRMGPVAKLTYRKKLRELEEEFEEGK</sequence>
<dbReference type="InterPro" id="IPR023635">
    <property type="entry name" value="Peptide_deformylase"/>
</dbReference>
<dbReference type="EC" id="3.5.1.88" evidence="2"/>
<dbReference type="KEGG" id="hbs:IPV69_10060"/>
<dbReference type="GO" id="GO:0042586">
    <property type="term" value="F:peptide deformylase activity"/>
    <property type="evidence" value="ECO:0007669"/>
    <property type="project" value="UniProtKB-UniRule"/>
</dbReference>
<dbReference type="GO" id="GO:0006412">
    <property type="term" value="P:translation"/>
    <property type="evidence" value="ECO:0007669"/>
    <property type="project" value="UniProtKB-UniRule"/>
</dbReference>
<dbReference type="PANTHER" id="PTHR10458:SF22">
    <property type="entry name" value="PEPTIDE DEFORMYLASE"/>
    <property type="match status" value="1"/>
</dbReference>
<dbReference type="EMBL" id="CP063458">
    <property type="protein sequence ID" value="QOV91677.1"/>
    <property type="molecule type" value="Genomic_DNA"/>
</dbReference>
<accession>A0A7M2X1P2</accession>
<comment type="function">
    <text evidence="2">Removes the formyl group from the N-terminal Met of newly synthesized proteins. Requires at least a dipeptide for an efficient rate of reaction. N-terminal L-methionine is a prerequisite for activity but the enzyme has broad specificity at other positions.</text>
</comment>
<reference evidence="3 4" key="1">
    <citation type="submission" date="2020-10" db="EMBL/GenBank/DDBJ databases">
        <title>Wide distribution of Phycisphaera-like planctomycetes from WD2101 soil group in peatlands and genome analysis of the first cultivated representative.</title>
        <authorList>
            <person name="Dedysh S.N."/>
            <person name="Beletsky A.V."/>
            <person name="Ivanova A."/>
            <person name="Kulichevskaya I.S."/>
            <person name="Suzina N.E."/>
            <person name="Philippov D.A."/>
            <person name="Rakitin A.L."/>
            <person name="Mardanov A.V."/>
            <person name="Ravin N.V."/>
        </authorList>
    </citation>
    <scope>NUCLEOTIDE SEQUENCE [LARGE SCALE GENOMIC DNA]</scope>
    <source>
        <strain evidence="3 4">M1803</strain>
    </source>
</reference>
<keyword evidence="2" id="KW-0408">Iron</keyword>
<gene>
    <name evidence="2 3" type="primary">def</name>
    <name evidence="3" type="ORF">IPV69_10060</name>
</gene>
<comment type="similarity">
    <text evidence="1 2">Belongs to the polypeptide deformylase family.</text>
</comment>
<dbReference type="PIRSF" id="PIRSF004749">
    <property type="entry name" value="Pep_def"/>
    <property type="match status" value="1"/>
</dbReference>
<dbReference type="NCBIfam" id="NF001159">
    <property type="entry name" value="PRK00150.1-3"/>
    <property type="match status" value="1"/>
</dbReference>
<evidence type="ECO:0000256" key="2">
    <source>
        <dbReference type="HAMAP-Rule" id="MF_00163"/>
    </source>
</evidence>
<keyword evidence="2" id="KW-0479">Metal-binding</keyword>
<feature type="binding site" evidence="2">
    <location>
        <position position="135"/>
    </location>
    <ligand>
        <name>Fe cation</name>
        <dbReference type="ChEBI" id="CHEBI:24875"/>
    </ligand>
</feature>
<evidence type="ECO:0000256" key="1">
    <source>
        <dbReference type="ARBA" id="ARBA00010759"/>
    </source>
</evidence>
<dbReference type="PRINTS" id="PR01576">
    <property type="entry name" value="PDEFORMYLASE"/>
</dbReference>
<dbReference type="Pfam" id="PF01327">
    <property type="entry name" value="Pep_deformylase"/>
    <property type="match status" value="1"/>
</dbReference>
<keyword evidence="2" id="KW-0648">Protein biosynthesis</keyword>
<dbReference type="AlphaFoldDB" id="A0A7M2X1P2"/>
<dbReference type="NCBIfam" id="TIGR00079">
    <property type="entry name" value="pept_deformyl"/>
    <property type="match status" value="1"/>
</dbReference>